<dbReference type="PANTHER" id="PTHR10978:SF5">
    <property type="entry name" value="SUCCINATE DEHYDROGENASE CYTOCHROME B560 SUBUNIT, MITOCHONDRIAL"/>
    <property type="match status" value="1"/>
</dbReference>
<evidence type="ECO:0000313" key="16">
    <source>
        <dbReference type="EMBL" id="QPT09965.1"/>
    </source>
</evidence>
<dbReference type="AlphaFoldDB" id="A0A411LLZ5"/>
<evidence type="ECO:0000256" key="2">
    <source>
        <dbReference type="ARBA" id="ARBA00004050"/>
    </source>
</evidence>
<comment type="cofactor">
    <cofactor evidence="1">
        <name>heme</name>
        <dbReference type="ChEBI" id="CHEBI:30413"/>
    </cofactor>
</comment>
<evidence type="ECO:0000256" key="9">
    <source>
        <dbReference type="ARBA" id="ARBA00022989"/>
    </source>
</evidence>
<keyword evidence="11 14" id="KW-0472">Membrane</keyword>
<dbReference type="PANTHER" id="PTHR10978">
    <property type="entry name" value="SUCCINATE DEHYDROGENASE CYTOCHROME B560 SUBUNIT"/>
    <property type="match status" value="1"/>
</dbReference>
<feature type="transmembrane region" description="Helical" evidence="14">
    <location>
        <begin position="199"/>
        <end position="219"/>
    </location>
</feature>
<dbReference type="Gene3D" id="1.20.1300.10">
    <property type="entry name" value="Fumarate reductase/succinate dehydrogenase, transmembrane subunit"/>
    <property type="match status" value="1"/>
</dbReference>
<comment type="subcellular location">
    <subcellularLocation>
        <location evidence="3">Membrane</location>
        <topology evidence="3">Multi-pass membrane protein</topology>
    </subcellularLocation>
</comment>
<evidence type="ECO:0000256" key="7">
    <source>
        <dbReference type="ARBA" id="ARBA00022692"/>
    </source>
</evidence>
<keyword evidence="10" id="KW-0408">Iron</keyword>
<keyword evidence="7 14" id="KW-0812">Transmembrane</keyword>
<organism evidence="15 17">
    <name type="scientific">Sphingomonas paucimobilis</name>
    <name type="common">Pseudomonas paucimobilis</name>
    <dbReference type="NCBI Taxonomy" id="13689"/>
    <lineage>
        <taxon>Bacteria</taxon>
        <taxon>Pseudomonadati</taxon>
        <taxon>Pseudomonadota</taxon>
        <taxon>Alphaproteobacteria</taxon>
        <taxon>Sphingomonadales</taxon>
        <taxon>Sphingomonadaceae</taxon>
        <taxon>Sphingomonas</taxon>
    </lineage>
</organism>
<reference evidence="16 18" key="2">
    <citation type="submission" date="2020-12" db="EMBL/GenBank/DDBJ databases">
        <title>FDA dAtabase for Regulatory Grade micrObial Sequences (FDA-ARGOS): Supporting development and validation of Infectious Disease Dx tests.</title>
        <authorList>
            <person name="Sproer C."/>
            <person name="Gronow S."/>
            <person name="Severitt S."/>
            <person name="Schroder I."/>
            <person name="Tallon L."/>
            <person name="Sadzewicz L."/>
            <person name="Zhao X."/>
            <person name="Boylan J."/>
            <person name="Ott S."/>
            <person name="Bowen H."/>
            <person name="Vavikolanu K."/>
            <person name="Mehta A."/>
            <person name="Aluvathingal J."/>
            <person name="Nadendla S."/>
            <person name="Lowell S."/>
            <person name="Myers T."/>
            <person name="Yan Y."/>
            <person name="Sichtig H."/>
        </authorList>
    </citation>
    <scope>NUCLEOTIDE SEQUENCE [LARGE SCALE GENOMIC DNA]</scope>
    <source>
        <strain evidence="16 18">FDAARGOS_881</strain>
    </source>
</reference>
<dbReference type="InterPro" id="IPR018495">
    <property type="entry name" value="Succ_DH_cyt_bsu_CS"/>
</dbReference>
<dbReference type="Proteomes" id="UP000594836">
    <property type="component" value="Chromosome"/>
</dbReference>
<dbReference type="SUPFAM" id="SSF81343">
    <property type="entry name" value="Fumarate reductase respiratory complex transmembrane subunits"/>
    <property type="match status" value="1"/>
</dbReference>
<gene>
    <name evidence="15" type="primary">sdhC</name>
    <name evidence="15" type="ORF">HKX06_16775</name>
    <name evidence="16" type="ORF">I6G38_06980</name>
</gene>
<sequence>MIVDDGRSDFKLGLPDSGTPELDARDSGATSVKGALAALGSHKGFDRPGAGRVAKSPRGLHPVGVFTIGVSANQPDLRLFEDLPLAARNTARPLSPHLQIWKWGPNMLVSILHRATGTGMATVGAALLVWFLAAIAGGPESYATFRDVFTVQSGRLNIIGYVVGIGLTACLFQHLANGIRHLFMDVGAGFELKSNKRQAQATIVFAVVMTVAFWLYLGIK</sequence>
<feature type="compositionally biased region" description="Basic and acidic residues" evidence="13">
    <location>
        <begin position="1"/>
        <end position="10"/>
    </location>
</feature>
<evidence type="ECO:0000256" key="5">
    <source>
        <dbReference type="ARBA" id="ARBA00020076"/>
    </source>
</evidence>
<comment type="subunit">
    <text evidence="12">Part of an enzyme complex containing four subunits: a flavoprotein, an iron-sulfur protein, plus two membrane-anchoring proteins, SdhC and SdhD. The complex can form homotrimers.</text>
</comment>
<dbReference type="Proteomes" id="UP000550136">
    <property type="component" value="Unassembled WGS sequence"/>
</dbReference>
<evidence type="ECO:0000256" key="12">
    <source>
        <dbReference type="ARBA" id="ARBA00025912"/>
    </source>
</evidence>
<evidence type="ECO:0000256" key="3">
    <source>
        <dbReference type="ARBA" id="ARBA00004141"/>
    </source>
</evidence>
<feature type="region of interest" description="Disordered" evidence="13">
    <location>
        <begin position="1"/>
        <end position="27"/>
    </location>
</feature>
<dbReference type="PROSITE" id="PS01000">
    <property type="entry name" value="SDH_CYT_1"/>
    <property type="match status" value="1"/>
</dbReference>
<keyword evidence="9 14" id="KW-1133">Transmembrane helix</keyword>
<dbReference type="CDD" id="cd03499">
    <property type="entry name" value="SQR_TypeC_SdhC"/>
    <property type="match status" value="1"/>
</dbReference>
<accession>A0A411LLZ5</accession>
<evidence type="ECO:0000313" key="17">
    <source>
        <dbReference type="Proteomes" id="UP000550136"/>
    </source>
</evidence>
<dbReference type="EMBL" id="CP065713">
    <property type="protein sequence ID" value="QPT09965.1"/>
    <property type="molecule type" value="Genomic_DNA"/>
</dbReference>
<evidence type="ECO:0000313" key="15">
    <source>
        <dbReference type="EMBL" id="NNG59015.1"/>
    </source>
</evidence>
<dbReference type="GO" id="GO:0016020">
    <property type="term" value="C:membrane"/>
    <property type="evidence" value="ECO:0007669"/>
    <property type="project" value="UniProtKB-SubCell"/>
</dbReference>
<dbReference type="Pfam" id="PF01127">
    <property type="entry name" value="Sdh_cyt"/>
    <property type="match status" value="1"/>
</dbReference>
<dbReference type="EMBL" id="JABEOU010000051">
    <property type="protein sequence ID" value="NNG59015.1"/>
    <property type="molecule type" value="Genomic_DNA"/>
</dbReference>
<dbReference type="InterPro" id="IPR014314">
    <property type="entry name" value="Succ_DH_cytb556"/>
</dbReference>
<dbReference type="InterPro" id="IPR000701">
    <property type="entry name" value="SuccDH_FuR_B_TM-su"/>
</dbReference>
<evidence type="ECO:0000256" key="8">
    <source>
        <dbReference type="ARBA" id="ARBA00022723"/>
    </source>
</evidence>
<evidence type="ECO:0000256" key="10">
    <source>
        <dbReference type="ARBA" id="ARBA00023004"/>
    </source>
</evidence>
<proteinExistence type="inferred from homology"/>
<dbReference type="InterPro" id="IPR034804">
    <property type="entry name" value="SQR/QFR_C/D"/>
</dbReference>
<comment type="function">
    <text evidence="2">Membrane-anchoring subunit of succinate dehydrogenase (SDH).</text>
</comment>
<name>A0A411LLZ5_SPHPI</name>
<keyword evidence="6" id="KW-0349">Heme</keyword>
<dbReference type="GO" id="GO:0006099">
    <property type="term" value="P:tricarboxylic acid cycle"/>
    <property type="evidence" value="ECO:0007669"/>
    <property type="project" value="InterPro"/>
</dbReference>
<dbReference type="PROSITE" id="PS01001">
    <property type="entry name" value="SDH_CYT_2"/>
    <property type="match status" value="1"/>
</dbReference>
<evidence type="ECO:0000256" key="1">
    <source>
        <dbReference type="ARBA" id="ARBA00001971"/>
    </source>
</evidence>
<evidence type="ECO:0000256" key="14">
    <source>
        <dbReference type="SAM" id="Phobius"/>
    </source>
</evidence>
<dbReference type="GO" id="GO:0046872">
    <property type="term" value="F:metal ion binding"/>
    <property type="evidence" value="ECO:0007669"/>
    <property type="project" value="UniProtKB-KW"/>
</dbReference>
<feature type="transmembrane region" description="Helical" evidence="14">
    <location>
        <begin position="158"/>
        <end position="179"/>
    </location>
</feature>
<comment type="similarity">
    <text evidence="4">Belongs to the cytochrome b560 family.</text>
</comment>
<protein>
    <recommendedName>
        <fullName evidence="5">Succinate dehydrogenase cytochrome b556 subunit</fullName>
    </recommendedName>
</protein>
<evidence type="ECO:0000256" key="4">
    <source>
        <dbReference type="ARBA" id="ARBA00007244"/>
    </source>
</evidence>
<evidence type="ECO:0000256" key="13">
    <source>
        <dbReference type="SAM" id="MobiDB-lite"/>
    </source>
</evidence>
<keyword evidence="8" id="KW-0479">Metal-binding</keyword>
<dbReference type="NCBIfam" id="TIGR02970">
    <property type="entry name" value="succ_dehyd_cytB"/>
    <property type="match status" value="1"/>
</dbReference>
<evidence type="ECO:0000256" key="6">
    <source>
        <dbReference type="ARBA" id="ARBA00022617"/>
    </source>
</evidence>
<reference evidence="15 17" key="1">
    <citation type="submission" date="2020-05" db="EMBL/GenBank/DDBJ databases">
        <title>Draft Genome Sequences of Sphingomonas sp. Isolated from the International Space Station.</title>
        <authorList>
            <person name="Bijlani S."/>
            <person name="Singh N.K."/>
            <person name="Mason C.E."/>
            <person name="Wang C.C."/>
            <person name="Venkateswaran K."/>
        </authorList>
    </citation>
    <scope>NUCLEOTIDE SEQUENCE [LARGE SCALE GENOMIC DNA]</scope>
    <source>
        <strain evidence="15 17">FKI-L5-BR-P1</strain>
    </source>
</reference>
<evidence type="ECO:0000313" key="18">
    <source>
        <dbReference type="Proteomes" id="UP000594836"/>
    </source>
</evidence>
<dbReference type="OrthoDB" id="9799441at2"/>
<feature type="transmembrane region" description="Helical" evidence="14">
    <location>
        <begin position="117"/>
        <end position="138"/>
    </location>
</feature>
<evidence type="ECO:0000256" key="11">
    <source>
        <dbReference type="ARBA" id="ARBA00023136"/>
    </source>
</evidence>
<dbReference type="GO" id="GO:0009055">
    <property type="term" value="F:electron transfer activity"/>
    <property type="evidence" value="ECO:0007669"/>
    <property type="project" value="InterPro"/>
</dbReference>